<reference evidence="2" key="1">
    <citation type="submission" date="2023-08" db="EMBL/GenBank/DDBJ databases">
        <authorList>
            <person name="Alioto T."/>
            <person name="Alioto T."/>
            <person name="Gomez Garrido J."/>
        </authorList>
    </citation>
    <scope>NUCLEOTIDE SEQUENCE</scope>
</reference>
<organism evidence="2 3">
    <name type="scientific">Octopus vulgaris</name>
    <name type="common">Common octopus</name>
    <dbReference type="NCBI Taxonomy" id="6645"/>
    <lineage>
        <taxon>Eukaryota</taxon>
        <taxon>Metazoa</taxon>
        <taxon>Spiralia</taxon>
        <taxon>Lophotrochozoa</taxon>
        <taxon>Mollusca</taxon>
        <taxon>Cephalopoda</taxon>
        <taxon>Coleoidea</taxon>
        <taxon>Octopodiformes</taxon>
        <taxon>Octopoda</taxon>
        <taxon>Incirrata</taxon>
        <taxon>Octopodidae</taxon>
        <taxon>Octopus</taxon>
    </lineage>
</organism>
<evidence type="ECO:0000313" key="2">
    <source>
        <dbReference type="EMBL" id="CAI9739046.1"/>
    </source>
</evidence>
<sequence length="347" mass="39892">MAENPRISGLSLGSKDDQIKSMCNILKFGQDVFKEFCPAPVSFDEKFLEEFFHTTELLQKSCSSILSAKNAPKYHQKSHYFKYVHSCYPKYPIKRKEQKIELLQSFNSSRTASTPSSLSSFSSSSSSSLPHSNSIPASSPKSVFPLSSHQSILKRNRVSWRTRRESKSKKSVTLTVVHEELKTQRQLNVVEEVGYSKMVCSKDMECLQQKQEYSQKPKWNKKYCSLLAPIFLKEQFLEVKADDSLRTEEFQEKQELVNESALKIPVKPSVDTEMKSLKHILNPHLRQTVLHPTNPFQVELLSGCPLEHHQSEIIARQSQSVFKKHLQVIYPISSKLWICNLLKVKRP</sequence>
<name>A0AA36BSW2_OCTVU</name>
<dbReference type="Proteomes" id="UP001162480">
    <property type="component" value="Chromosome 22"/>
</dbReference>
<protein>
    <submittedName>
        <fullName evidence="2">Uncharacterized protein</fullName>
    </submittedName>
</protein>
<keyword evidence="3" id="KW-1185">Reference proteome</keyword>
<gene>
    <name evidence="2" type="ORF">OCTVUL_1B031552</name>
</gene>
<evidence type="ECO:0000313" key="3">
    <source>
        <dbReference type="Proteomes" id="UP001162480"/>
    </source>
</evidence>
<evidence type="ECO:0000256" key="1">
    <source>
        <dbReference type="SAM" id="MobiDB-lite"/>
    </source>
</evidence>
<dbReference type="EMBL" id="OX597835">
    <property type="protein sequence ID" value="CAI9739046.1"/>
    <property type="molecule type" value="Genomic_DNA"/>
</dbReference>
<dbReference type="AlphaFoldDB" id="A0AA36BSW2"/>
<proteinExistence type="predicted"/>
<feature type="compositionally biased region" description="Low complexity" evidence="1">
    <location>
        <begin position="125"/>
        <end position="139"/>
    </location>
</feature>
<accession>A0AA36BSW2</accession>
<feature type="region of interest" description="Disordered" evidence="1">
    <location>
        <begin position="125"/>
        <end position="144"/>
    </location>
</feature>